<organism evidence="2 3">
    <name type="scientific">Candidatus Chazhemtobacterium aquaticus</name>
    <dbReference type="NCBI Taxonomy" id="2715735"/>
    <lineage>
        <taxon>Bacteria</taxon>
        <taxon>Candidatus Chazhemtobacteraceae</taxon>
        <taxon>Candidatus Chazhemtobacterium</taxon>
    </lineage>
</organism>
<dbReference type="KEGG" id="caqa:MICH65_0669"/>
<proteinExistence type="predicted"/>
<sequence length="49" mass="5700">MAPTPKRKHSTRRKGIRRAVRKAEHVTKLKNLNPVKNKHLRSLSTSKEN</sequence>
<dbReference type="EMBL" id="CP047901">
    <property type="protein sequence ID" value="QHO63650.1"/>
    <property type="molecule type" value="Genomic_DNA"/>
</dbReference>
<feature type="compositionally biased region" description="Basic residues" evidence="1">
    <location>
        <begin position="1"/>
        <end position="20"/>
    </location>
</feature>
<evidence type="ECO:0000256" key="1">
    <source>
        <dbReference type="SAM" id="MobiDB-lite"/>
    </source>
</evidence>
<dbReference type="AlphaFoldDB" id="A0A857NBC0"/>
<evidence type="ECO:0000313" key="3">
    <source>
        <dbReference type="Proteomes" id="UP000463983"/>
    </source>
</evidence>
<keyword evidence="3" id="KW-1185">Reference proteome</keyword>
<reference evidence="3" key="1">
    <citation type="journal article" date="2020" name="Microorganisms">
        <title>Complete Genome of a Member of a New Bacterial Lineage in the Microgenomates Group Reveals an Unusual Nucleotide Composition Disparity Between Two Strands of DNA and Limited Metabolic Potential.</title>
        <authorList>
            <person name="Kadnikov V.V."/>
            <person name="Mardanov A.V."/>
            <person name="Beletsky A.V."/>
            <person name="Karnachuk O.V."/>
            <person name="Ravin N.V."/>
        </authorList>
    </citation>
    <scope>NUCLEOTIDE SEQUENCE [LARGE SCALE GENOMIC DNA]</scope>
</reference>
<feature type="region of interest" description="Disordered" evidence="1">
    <location>
        <begin position="1"/>
        <end position="49"/>
    </location>
</feature>
<accession>A0A857NBC0</accession>
<evidence type="ECO:0000313" key="2">
    <source>
        <dbReference type="EMBL" id="QHO63650.1"/>
    </source>
</evidence>
<protein>
    <recommendedName>
        <fullName evidence="4">50S ribosomal protein L32</fullName>
    </recommendedName>
</protein>
<name>A0A857NBC0_9BACT</name>
<dbReference type="Proteomes" id="UP000463983">
    <property type="component" value="Chromosome"/>
</dbReference>
<evidence type="ECO:0008006" key="4">
    <source>
        <dbReference type="Google" id="ProtNLM"/>
    </source>
</evidence>
<gene>
    <name evidence="2" type="ORF">MICH65_0669</name>
</gene>
<dbReference type="RefSeq" id="WP_161932020.1">
    <property type="nucleotide sequence ID" value="NZ_CP047901.1"/>
</dbReference>